<protein>
    <submittedName>
        <fullName evidence="2">Uncharacterized protein</fullName>
    </submittedName>
</protein>
<keyword evidence="1" id="KW-1133">Transmembrane helix</keyword>
<dbReference type="EMBL" id="MPIN01000005">
    <property type="protein sequence ID" value="OJH38932.1"/>
    <property type="molecule type" value="Genomic_DNA"/>
</dbReference>
<keyword evidence="3" id="KW-1185">Reference proteome</keyword>
<comment type="caution">
    <text evidence="2">The sequence shown here is derived from an EMBL/GenBank/DDBJ whole genome shotgun (WGS) entry which is preliminary data.</text>
</comment>
<accession>A0A1L9B9K8</accession>
<gene>
    <name evidence="2" type="ORF">BON30_22225</name>
</gene>
<evidence type="ECO:0000313" key="2">
    <source>
        <dbReference type="EMBL" id="OJH38932.1"/>
    </source>
</evidence>
<reference evidence="3" key="1">
    <citation type="submission" date="2016-11" db="EMBL/GenBank/DDBJ databases">
        <authorList>
            <person name="Shukria A."/>
            <person name="Stevens D.C."/>
        </authorList>
    </citation>
    <scope>NUCLEOTIDE SEQUENCE [LARGE SCALE GENOMIC DNA]</scope>
    <source>
        <strain evidence="3">Cbfe23</strain>
    </source>
</reference>
<proteinExistence type="predicted"/>
<name>A0A1L9B9K8_9BACT</name>
<dbReference type="STRING" id="83449.BON30_22225"/>
<keyword evidence="1" id="KW-0472">Membrane</keyword>
<sequence length="152" mass="15891">MVRLEGRQWGLVALVALTPFFFAFLLAASAPGVVEPVLGTVLGGASWLLAALLGLLGGALFAGCLSTLAAMPGRPSATRRALHLVTATLVPVGLCIVPALCLMLAGPAIALQLEQGHALPQALRPRPTHPLLEGLRYQLPRVLRDMGGLHLR</sequence>
<dbReference type="OrthoDB" id="5525143at2"/>
<dbReference type="RefSeq" id="WP_071900370.1">
    <property type="nucleotide sequence ID" value="NZ_MPIN01000005.1"/>
</dbReference>
<feature type="transmembrane region" description="Helical" evidence="1">
    <location>
        <begin position="81"/>
        <end position="105"/>
    </location>
</feature>
<keyword evidence="1" id="KW-0812">Transmembrane</keyword>
<dbReference type="Proteomes" id="UP000182229">
    <property type="component" value="Unassembled WGS sequence"/>
</dbReference>
<reference evidence="2 3" key="2">
    <citation type="submission" date="2016-12" db="EMBL/GenBank/DDBJ databases">
        <title>Draft Genome Sequence of Cystobacter ferrugineus Strain Cbfe23.</title>
        <authorList>
            <person name="Akbar S."/>
            <person name="Dowd S.E."/>
            <person name="Stevens D.C."/>
        </authorList>
    </citation>
    <scope>NUCLEOTIDE SEQUENCE [LARGE SCALE GENOMIC DNA]</scope>
    <source>
        <strain evidence="2 3">Cbfe23</strain>
    </source>
</reference>
<organism evidence="2 3">
    <name type="scientific">Cystobacter ferrugineus</name>
    <dbReference type="NCBI Taxonomy" id="83449"/>
    <lineage>
        <taxon>Bacteria</taxon>
        <taxon>Pseudomonadati</taxon>
        <taxon>Myxococcota</taxon>
        <taxon>Myxococcia</taxon>
        <taxon>Myxococcales</taxon>
        <taxon>Cystobacterineae</taxon>
        <taxon>Archangiaceae</taxon>
        <taxon>Cystobacter</taxon>
    </lineage>
</organism>
<feature type="transmembrane region" description="Helical" evidence="1">
    <location>
        <begin position="45"/>
        <end position="69"/>
    </location>
</feature>
<evidence type="ECO:0000313" key="3">
    <source>
        <dbReference type="Proteomes" id="UP000182229"/>
    </source>
</evidence>
<dbReference type="AlphaFoldDB" id="A0A1L9B9K8"/>
<evidence type="ECO:0000256" key="1">
    <source>
        <dbReference type="SAM" id="Phobius"/>
    </source>
</evidence>